<dbReference type="NCBIfam" id="NF012161">
    <property type="entry name" value="bla_class_D_main"/>
    <property type="match status" value="1"/>
</dbReference>
<gene>
    <name evidence="10" type="ORF">LQ50_02750</name>
</gene>
<comment type="caution">
    <text evidence="10">The sequence shown here is derived from an EMBL/GenBank/DDBJ whole genome shotgun (WGS) entry which is preliminary data.</text>
</comment>
<dbReference type="RefSeq" id="WP_034625771.1">
    <property type="nucleotide sequence ID" value="NZ_JRJU01000002.1"/>
</dbReference>
<evidence type="ECO:0000313" key="10">
    <source>
        <dbReference type="EMBL" id="KHF41636.1"/>
    </source>
</evidence>
<keyword evidence="5 8" id="KW-0378">Hydrolase</keyword>
<dbReference type="InterPro" id="IPR012338">
    <property type="entry name" value="Beta-lactam/transpept-like"/>
</dbReference>
<comment type="similarity">
    <text evidence="2 8">Belongs to the class-D beta-lactamase family.</text>
</comment>
<evidence type="ECO:0000259" key="9">
    <source>
        <dbReference type="Pfam" id="PF00905"/>
    </source>
</evidence>
<dbReference type="eggNOG" id="COG2602">
    <property type="taxonomic scope" value="Bacteria"/>
</dbReference>
<evidence type="ECO:0000256" key="7">
    <source>
        <dbReference type="PIRSR" id="PIRSR602137-50"/>
    </source>
</evidence>
<dbReference type="GO" id="GO:0008800">
    <property type="term" value="F:beta-lactamase activity"/>
    <property type="evidence" value="ECO:0007669"/>
    <property type="project" value="UniProtKB-UniRule"/>
</dbReference>
<evidence type="ECO:0000256" key="3">
    <source>
        <dbReference type="ARBA" id="ARBA00012865"/>
    </source>
</evidence>
<dbReference type="Pfam" id="PF00905">
    <property type="entry name" value="Transpeptidase"/>
    <property type="match status" value="1"/>
</dbReference>
<dbReference type="AlphaFoldDB" id="A0A0B0IPN1"/>
<comment type="catalytic activity">
    <reaction evidence="1 8">
        <text>a beta-lactam + H2O = a substituted beta-amino acid</text>
        <dbReference type="Rhea" id="RHEA:20401"/>
        <dbReference type="ChEBI" id="CHEBI:15377"/>
        <dbReference type="ChEBI" id="CHEBI:35627"/>
        <dbReference type="ChEBI" id="CHEBI:140347"/>
        <dbReference type="EC" id="3.5.2.6"/>
    </reaction>
</comment>
<name>A0A0B0IPN1_9BACI</name>
<dbReference type="EC" id="3.5.2.6" evidence="3 8"/>
<evidence type="ECO:0000256" key="4">
    <source>
        <dbReference type="ARBA" id="ARBA00022729"/>
    </source>
</evidence>
<evidence type="ECO:0000256" key="2">
    <source>
        <dbReference type="ARBA" id="ARBA00007898"/>
    </source>
</evidence>
<dbReference type="InterPro" id="IPR050515">
    <property type="entry name" value="Beta-lactam/transpept"/>
</dbReference>
<dbReference type="Gene3D" id="3.40.710.10">
    <property type="entry name" value="DD-peptidase/beta-lactamase superfamily"/>
    <property type="match status" value="1"/>
</dbReference>
<keyword evidence="11" id="KW-1185">Reference proteome</keyword>
<feature type="modified residue" description="N6-carboxylysine" evidence="7">
    <location>
        <position position="98"/>
    </location>
</feature>
<dbReference type="STRING" id="333138.LQ50_02750"/>
<keyword evidence="4" id="KW-0732">Signal</keyword>
<accession>A0A0B0IPN1</accession>
<protein>
    <recommendedName>
        <fullName evidence="3 8">Beta-lactamase</fullName>
        <ecNumber evidence="3 8">3.5.2.6</ecNumber>
    </recommendedName>
</protein>
<dbReference type="InterPro" id="IPR002137">
    <property type="entry name" value="Beta-lactam_class-D_AS"/>
</dbReference>
<dbReference type="GO" id="GO:0071555">
    <property type="term" value="P:cell wall organization"/>
    <property type="evidence" value="ECO:0007669"/>
    <property type="project" value="TreeGrafter"/>
</dbReference>
<evidence type="ECO:0000256" key="6">
    <source>
        <dbReference type="ARBA" id="ARBA00023251"/>
    </source>
</evidence>
<reference evidence="10 11" key="1">
    <citation type="submission" date="2014-09" db="EMBL/GenBank/DDBJ databases">
        <title>Genome sequencing and annotation of Bacillus Okhensis strain Kh10-101T.</title>
        <authorList>
            <person name="Prakash J.S."/>
        </authorList>
    </citation>
    <scope>NUCLEOTIDE SEQUENCE [LARGE SCALE GENOMIC DNA]</scope>
    <source>
        <strain evidence="11">Kh10-101T</strain>
    </source>
</reference>
<dbReference type="Proteomes" id="UP000030832">
    <property type="component" value="Unassembled WGS sequence"/>
</dbReference>
<sequence length="281" mass="32414">MKQAKRMIWVILVLVLFMILKGIEGIYDNSKTSSESLFDDSEEVDVVHEPFSFEAINVGDFFKESEGTFILSEIGQNNLLIYNHQRANQRFAPQSTFKIPNALIGLQVGAVENEEHMKEWDGVLREIDAWNQDHSLKTGFENSVVWYYQEMARDIGEEKMNEWLSKISYGNQDSSEGIDQFWLSSSLEISPVEQSVFLEKLVQEDLPFDHEVMQTVKNMMKLIEEEDYTVYAKTGQGSGIGWFVGYVEREDMKFVFVTNLEGTSVEARDITIEILKRIWTG</sequence>
<dbReference type="PANTHER" id="PTHR30627">
    <property type="entry name" value="PEPTIDOGLYCAN D,D-TRANSPEPTIDASE"/>
    <property type="match status" value="1"/>
</dbReference>
<feature type="domain" description="Penicillin-binding protein transpeptidase" evidence="9">
    <location>
        <begin position="85"/>
        <end position="267"/>
    </location>
</feature>
<proteinExistence type="inferred from homology"/>
<organism evidence="10 11">
    <name type="scientific">Halalkalibacter okhensis</name>
    <dbReference type="NCBI Taxonomy" id="333138"/>
    <lineage>
        <taxon>Bacteria</taxon>
        <taxon>Bacillati</taxon>
        <taxon>Bacillota</taxon>
        <taxon>Bacilli</taxon>
        <taxon>Bacillales</taxon>
        <taxon>Bacillaceae</taxon>
        <taxon>Halalkalibacter</taxon>
    </lineage>
</organism>
<evidence type="ECO:0000256" key="8">
    <source>
        <dbReference type="RuleBase" id="RU361140"/>
    </source>
</evidence>
<dbReference type="GO" id="GO:0046677">
    <property type="term" value="P:response to antibiotic"/>
    <property type="evidence" value="ECO:0007669"/>
    <property type="project" value="UniProtKB-UniRule"/>
</dbReference>
<dbReference type="InterPro" id="IPR001460">
    <property type="entry name" value="PCN-bd_Tpept"/>
</dbReference>
<dbReference type="PROSITE" id="PS00337">
    <property type="entry name" value="BETA_LACTAMASE_D"/>
    <property type="match status" value="1"/>
</dbReference>
<evidence type="ECO:0000256" key="5">
    <source>
        <dbReference type="ARBA" id="ARBA00022801"/>
    </source>
</evidence>
<evidence type="ECO:0000313" key="11">
    <source>
        <dbReference type="Proteomes" id="UP000030832"/>
    </source>
</evidence>
<evidence type="ECO:0000256" key="1">
    <source>
        <dbReference type="ARBA" id="ARBA00001526"/>
    </source>
</evidence>
<dbReference type="GO" id="GO:0017001">
    <property type="term" value="P:antibiotic catabolic process"/>
    <property type="evidence" value="ECO:0007669"/>
    <property type="project" value="InterPro"/>
</dbReference>
<feature type="active site" description="Acyl-ester intermediate" evidence="7">
    <location>
        <position position="95"/>
    </location>
</feature>
<keyword evidence="6 8" id="KW-0046">Antibiotic resistance</keyword>
<dbReference type="GO" id="GO:0005886">
    <property type="term" value="C:plasma membrane"/>
    <property type="evidence" value="ECO:0007669"/>
    <property type="project" value="TreeGrafter"/>
</dbReference>
<dbReference type="PANTHER" id="PTHR30627:SF6">
    <property type="entry name" value="BETA-LACTAMASE YBXI-RELATED"/>
    <property type="match status" value="1"/>
</dbReference>
<dbReference type="SUPFAM" id="SSF56601">
    <property type="entry name" value="beta-lactamase/transpeptidase-like"/>
    <property type="match status" value="1"/>
</dbReference>
<dbReference type="GO" id="GO:0008658">
    <property type="term" value="F:penicillin binding"/>
    <property type="evidence" value="ECO:0007669"/>
    <property type="project" value="InterPro"/>
</dbReference>
<dbReference type="EMBL" id="JRJU01000002">
    <property type="protein sequence ID" value="KHF41636.1"/>
    <property type="molecule type" value="Genomic_DNA"/>
</dbReference>